<dbReference type="RefSeq" id="XP_060300098.1">
    <property type="nucleotide sequence ID" value="XM_060433341.1"/>
</dbReference>
<dbReference type="GeneID" id="85316612"/>
<feature type="region of interest" description="Disordered" evidence="1">
    <location>
        <begin position="65"/>
        <end position="122"/>
    </location>
</feature>
<feature type="domain" description="AAA+ ATPase" evidence="2">
    <location>
        <begin position="630"/>
        <end position="759"/>
    </location>
</feature>
<dbReference type="InterPro" id="IPR054289">
    <property type="entry name" value="DUF7025"/>
</dbReference>
<feature type="compositionally biased region" description="Acidic residues" evidence="1">
    <location>
        <begin position="92"/>
        <end position="119"/>
    </location>
</feature>
<dbReference type="EMBL" id="JAUIRO010000002">
    <property type="protein sequence ID" value="KAK0727242.1"/>
    <property type="molecule type" value="Genomic_DNA"/>
</dbReference>
<dbReference type="Pfam" id="PF22942">
    <property type="entry name" value="DUF7025"/>
    <property type="match status" value="1"/>
</dbReference>
<accession>A0AA40B3Z9</accession>
<feature type="region of interest" description="Disordered" evidence="1">
    <location>
        <begin position="242"/>
        <end position="275"/>
    </location>
</feature>
<dbReference type="PANTHER" id="PTHR46411:SF2">
    <property type="entry name" value="AAA+ ATPASE DOMAIN-CONTAINING PROTEIN"/>
    <property type="match status" value="1"/>
</dbReference>
<feature type="region of interest" description="Disordered" evidence="1">
    <location>
        <begin position="28"/>
        <end position="47"/>
    </location>
</feature>
<feature type="region of interest" description="Disordered" evidence="1">
    <location>
        <begin position="922"/>
        <end position="978"/>
    </location>
</feature>
<dbReference type="InterPro" id="IPR027417">
    <property type="entry name" value="P-loop_NTPase"/>
</dbReference>
<dbReference type="InterPro" id="IPR003959">
    <property type="entry name" value="ATPase_AAA_core"/>
</dbReference>
<feature type="compositionally biased region" description="Gly residues" evidence="1">
    <location>
        <begin position="927"/>
        <end position="938"/>
    </location>
</feature>
<dbReference type="AlphaFoldDB" id="A0AA40B3Z9"/>
<evidence type="ECO:0000313" key="3">
    <source>
        <dbReference type="EMBL" id="KAK0727242.1"/>
    </source>
</evidence>
<dbReference type="Proteomes" id="UP001172101">
    <property type="component" value="Unassembled WGS sequence"/>
</dbReference>
<dbReference type="SMART" id="SM00382">
    <property type="entry name" value="AAA"/>
    <property type="match status" value="1"/>
</dbReference>
<comment type="caution">
    <text evidence="3">The sequence shown here is derived from an EMBL/GenBank/DDBJ whole genome shotgun (WGS) entry which is preliminary data.</text>
</comment>
<protein>
    <recommendedName>
        <fullName evidence="2">AAA+ ATPase domain-containing protein</fullName>
    </recommendedName>
</protein>
<gene>
    <name evidence="3" type="ORF">B0T26DRAFT_124649</name>
</gene>
<feature type="compositionally biased region" description="Basic and acidic residues" evidence="1">
    <location>
        <begin position="65"/>
        <end position="91"/>
    </location>
</feature>
<name>A0AA40B3Z9_9PEZI</name>
<sequence>MAAETVNGEAAVMLNPKGTPQIAVTEVDANENAKESVENENEKKENAGYEKLIELLRRIEELEKSIGELKTTKDEKDAKEEEVKEEVKDEEAKEDEAKEDEDEAKEEEAEKTTEDDDESQPSFGMLVDVRLALFDPMKLTSDVVNTTEDLKKYAITAFYDVPTSAVNNLGAWKEGSQTPEYLPSRVSINSKRILELLKTITDTTMNDAPCVIVPPFKIFAAYWTEIEAKAKQLQDEFAEKYGHQWNVDPPKDETPKPRPLSEEEATREADKKNDRQDAKHLKCLVDFMAKYLSDIPRLRERIKSNEIESISFDDLWHLFNPGDIILGRRPSGKGEQQAYQVFTVTKGRFNMKGGRPEPSKYKGQRERNNLQLQCFSLDYDGKKIDTCEELLSIKPFVGKKKITDLDYYPKAFATDKEIKDLEDRASDFIGNRYGHGRCEGLTARFEMEHIDNEEVFVDFKSGYEEIPADWKQETCNFSAVTPPDCASDETYEPGCASETCTSCSNCVYLDEQVDIKRAEMVRDKMPKLVLERNINNTLKSAPERLLLPGHLLVYTLRTKKWHFVNVGDFEKITVTPEKIKEGWKNLVIESENKRLLKALVSDHSTTTTVGKKGNLSRSGSAIDIVRGKGRGRIVFLYGPPGVGKTSTAETIAAYTSPPRPLYPITCGDLGSEPKAIQEALEGHFKLAHRWNCVLLLDEADVYLAERHHNDLDRNGIVSVFLRTLEYYSGLLFLTSNRVGSIDPAFKSRIHVALRYEKINIKGTIEIWSNILNGIDKDNSEPHIRVKIEYDRDELLEWAQRHYERMEKKEVPTWNGRQIRNAFQSAIALASHARLENLRKNNLTEEMAMKHKNPRWKKIDLLKKHFNDVSKIVYKFEDYREYFRSFSPSKPLFVCTYIVLHVYPEGKQVSQLTNFLPCSDRVRKGRRQGGQGRPAGGRCGNPPPAGLWARCQRHGQSKAAAEDGQGQAHASPVSQWDQE</sequence>
<dbReference type="Gene3D" id="3.40.50.300">
    <property type="entry name" value="P-loop containing nucleotide triphosphate hydrolases"/>
    <property type="match status" value="1"/>
</dbReference>
<evidence type="ECO:0000313" key="4">
    <source>
        <dbReference type="Proteomes" id="UP001172101"/>
    </source>
</evidence>
<evidence type="ECO:0000256" key="1">
    <source>
        <dbReference type="SAM" id="MobiDB-lite"/>
    </source>
</evidence>
<feature type="compositionally biased region" description="Basic and acidic residues" evidence="1">
    <location>
        <begin position="249"/>
        <end position="275"/>
    </location>
</feature>
<keyword evidence="4" id="KW-1185">Reference proteome</keyword>
<organism evidence="3 4">
    <name type="scientific">Lasiosphaeria miniovina</name>
    <dbReference type="NCBI Taxonomy" id="1954250"/>
    <lineage>
        <taxon>Eukaryota</taxon>
        <taxon>Fungi</taxon>
        <taxon>Dikarya</taxon>
        <taxon>Ascomycota</taxon>
        <taxon>Pezizomycotina</taxon>
        <taxon>Sordariomycetes</taxon>
        <taxon>Sordariomycetidae</taxon>
        <taxon>Sordariales</taxon>
        <taxon>Lasiosphaeriaceae</taxon>
        <taxon>Lasiosphaeria</taxon>
    </lineage>
</organism>
<dbReference type="GO" id="GO:0005524">
    <property type="term" value="F:ATP binding"/>
    <property type="evidence" value="ECO:0007669"/>
    <property type="project" value="InterPro"/>
</dbReference>
<dbReference type="PANTHER" id="PTHR46411">
    <property type="entry name" value="FAMILY ATPASE, PUTATIVE-RELATED"/>
    <property type="match status" value="1"/>
</dbReference>
<proteinExistence type="predicted"/>
<dbReference type="InterPro" id="IPR003593">
    <property type="entry name" value="AAA+_ATPase"/>
</dbReference>
<dbReference type="CDD" id="cd19481">
    <property type="entry name" value="RecA-like_protease"/>
    <property type="match status" value="1"/>
</dbReference>
<dbReference type="Pfam" id="PF00004">
    <property type="entry name" value="AAA"/>
    <property type="match status" value="1"/>
</dbReference>
<dbReference type="Pfam" id="PF23232">
    <property type="entry name" value="AAA_lid_13"/>
    <property type="match status" value="1"/>
</dbReference>
<feature type="compositionally biased region" description="Basic and acidic residues" evidence="1">
    <location>
        <begin position="31"/>
        <end position="47"/>
    </location>
</feature>
<reference evidence="3" key="1">
    <citation type="submission" date="2023-06" db="EMBL/GenBank/DDBJ databases">
        <title>Genome-scale phylogeny and comparative genomics of the fungal order Sordariales.</title>
        <authorList>
            <consortium name="Lawrence Berkeley National Laboratory"/>
            <person name="Hensen N."/>
            <person name="Bonometti L."/>
            <person name="Westerberg I."/>
            <person name="Brannstrom I.O."/>
            <person name="Guillou S."/>
            <person name="Cros-Aarteil S."/>
            <person name="Calhoun S."/>
            <person name="Haridas S."/>
            <person name="Kuo A."/>
            <person name="Mondo S."/>
            <person name="Pangilinan J."/>
            <person name="Riley R."/>
            <person name="LaButti K."/>
            <person name="Andreopoulos B."/>
            <person name="Lipzen A."/>
            <person name="Chen C."/>
            <person name="Yanf M."/>
            <person name="Daum C."/>
            <person name="Ng V."/>
            <person name="Clum A."/>
            <person name="Steindorff A."/>
            <person name="Ohm R."/>
            <person name="Martin F."/>
            <person name="Silar P."/>
            <person name="Natvig D."/>
            <person name="Lalanne C."/>
            <person name="Gautier V."/>
            <person name="Ament-velasquez S.L."/>
            <person name="Kruys A."/>
            <person name="Hutchinson M.I."/>
            <person name="Powell A.J."/>
            <person name="Barry K."/>
            <person name="Miller A.N."/>
            <person name="Grigoriev I.V."/>
            <person name="Debuchy R."/>
            <person name="Gladieux P."/>
            <person name="Thoren M.H."/>
            <person name="Johannesson H."/>
        </authorList>
    </citation>
    <scope>NUCLEOTIDE SEQUENCE</scope>
    <source>
        <strain evidence="3">SMH2392-1A</strain>
    </source>
</reference>
<evidence type="ECO:0000259" key="2">
    <source>
        <dbReference type="SMART" id="SM00382"/>
    </source>
</evidence>
<dbReference type="InterPro" id="IPR056599">
    <property type="entry name" value="AAA_lid_fung"/>
</dbReference>
<dbReference type="GO" id="GO:0016887">
    <property type="term" value="F:ATP hydrolysis activity"/>
    <property type="evidence" value="ECO:0007669"/>
    <property type="project" value="InterPro"/>
</dbReference>
<dbReference type="SUPFAM" id="SSF52540">
    <property type="entry name" value="P-loop containing nucleoside triphosphate hydrolases"/>
    <property type="match status" value="1"/>
</dbReference>